<evidence type="ECO:0000313" key="1">
    <source>
        <dbReference type="EMBL" id="ELS50240.1"/>
    </source>
</evidence>
<sequence length="303" mass="33094">MGDRVEQQHVVGVHGIKQGSTSQRELIKDWGKALNRGITALHGQHAVRTDPRLTPTLEIPHWSSLLARGADRLGPSDFFPDDSTAFTDDEEAFIVEALDDLLTPQEQAIAEELDVTTLGPPKLWPRSVTRRAMVYDRRTPNSAVGKLITRLREVRFYLKHPTLASQVQDLVVKAFSDDTATVVIGHSLGSVIAYDLIRWKKIAAPGTAGTAVHTFVTCGSPLGIPAVRRAMNIPEPELLTMPAHIKWLNVYDPDDVVTGAAGLALGARNVTDIEVDNGNIDPHAALAYLRTRPVAQAATRSWS</sequence>
<dbReference type="Proteomes" id="UP000011205">
    <property type="component" value="Unassembled WGS sequence"/>
</dbReference>
<protein>
    <recommendedName>
        <fullName evidence="3">V8-like Glu-specific endopeptidase</fullName>
    </recommendedName>
</protein>
<dbReference type="Gene3D" id="3.40.50.1820">
    <property type="entry name" value="alpha/beta hydrolase"/>
    <property type="match status" value="1"/>
</dbReference>
<organism evidence="1 2">
    <name type="scientific">Streptomyces viridochromogenes Tue57</name>
    <dbReference type="NCBI Taxonomy" id="1160705"/>
    <lineage>
        <taxon>Bacteria</taxon>
        <taxon>Bacillati</taxon>
        <taxon>Actinomycetota</taxon>
        <taxon>Actinomycetes</taxon>
        <taxon>Kitasatosporales</taxon>
        <taxon>Streptomycetaceae</taxon>
        <taxon>Streptomyces</taxon>
    </lineage>
</organism>
<dbReference type="InterPro" id="IPR029058">
    <property type="entry name" value="AB_hydrolase_fold"/>
</dbReference>
<comment type="caution">
    <text evidence="1">The sequence shown here is derived from an EMBL/GenBank/DDBJ whole genome shotgun (WGS) entry which is preliminary data.</text>
</comment>
<dbReference type="SUPFAM" id="SSF53474">
    <property type="entry name" value="alpha/beta-Hydrolases"/>
    <property type="match status" value="1"/>
</dbReference>
<dbReference type="EMBL" id="AMLP01000293">
    <property type="protein sequence ID" value="ELS50240.1"/>
    <property type="molecule type" value="Genomic_DNA"/>
</dbReference>
<accession>L8P183</accession>
<reference evidence="1 2" key="1">
    <citation type="journal article" date="2013" name="Genome Announc.">
        <title>Draft Genome Sequence of Streptomyces viridochromogenes Strain Tu57, Producer of Avilamycin.</title>
        <authorList>
            <person name="Gruning B.A."/>
            <person name="Erxleben A."/>
            <person name="Hahnlein A."/>
            <person name="Gunther S."/>
        </authorList>
    </citation>
    <scope>NUCLEOTIDE SEQUENCE [LARGE SCALE GENOMIC DNA]</scope>
    <source>
        <strain evidence="1 2">Tue57</strain>
    </source>
</reference>
<dbReference type="AlphaFoldDB" id="L8P183"/>
<name>L8P183_STRVR</name>
<evidence type="ECO:0000313" key="2">
    <source>
        <dbReference type="Proteomes" id="UP000011205"/>
    </source>
</evidence>
<proteinExistence type="predicted"/>
<dbReference type="PATRIC" id="fig|1160705.3.peg.8686"/>
<gene>
    <name evidence="1" type="ORF">STVIR_8790</name>
</gene>
<evidence type="ECO:0008006" key="3">
    <source>
        <dbReference type="Google" id="ProtNLM"/>
    </source>
</evidence>